<dbReference type="AlphaFoldDB" id="A0AAD7IMZ8"/>
<dbReference type="Pfam" id="PF07714">
    <property type="entry name" value="PK_Tyr_Ser-Thr"/>
    <property type="match status" value="1"/>
</dbReference>
<sequence length="347" mass="38746">MLSKQYDFVYPTQAKWREHTTVAVKRWHAAVVENESRVLFVKVRLVRDLERWRSLKHSNIAPVHGVVLHVANLPALVLPWNRTVSEVLKMEPSTIVLPLVCLTSVHKHATYFAKNKQLQGVAAGLSYLHAQTPAIPHGDLKCSTVFVTSAGEALLSDIGIASIPRPPNWDFNYLSDARWLAPEVINPSLCSEVSAPSSISSGQLPVTRESDVYSFGMLSYEMYTRTRPFGGVSSTNVVIYVAGGIRPQRPNSLDSPQLRDEMWELIQHCWAHDFAKRPKMADVASHFLVKCARTSRASGQVNQVDPTAAKQVWKIFIAPGSTWRATTCKDVLGLDLEIRTHQENTSQ</sequence>
<dbReference type="PANTHER" id="PTHR44329">
    <property type="entry name" value="SERINE/THREONINE-PROTEIN KINASE TNNI3K-RELATED"/>
    <property type="match status" value="1"/>
</dbReference>
<evidence type="ECO:0000259" key="1">
    <source>
        <dbReference type="PROSITE" id="PS50011"/>
    </source>
</evidence>
<keyword evidence="3" id="KW-1185">Reference proteome</keyword>
<name>A0AAD7IMZ8_9AGAR</name>
<comment type="caution">
    <text evidence="2">The sequence shown here is derived from an EMBL/GenBank/DDBJ whole genome shotgun (WGS) entry which is preliminary data.</text>
</comment>
<dbReference type="GO" id="GO:0004674">
    <property type="term" value="F:protein serine/threonine kinase activity"/>
    <property type="evidence" value="ECO:0007669"/>
    <property type="project" value="TreeGrafter"/>
</dbReference>
<dbReference type="PROSITE" id="PS50011">
    <property type="entry name" value="PROTEIN_KINASE_DOM"/>
    <property type="match status" value="1"/>
</dbReference>
<keyword evidence="2" id="KW-0418">Kinase</keyword>
<gene>
    <name evidence="2" type="ORF">DFH07DRAFT_776682</name>
</gene>
<dbReference type="InterPro" id="IPR000719">
    <property type="entry name" value="Prot_kinase_dom"/>
</dbReference>
<organism evidence="2 3">
    <name type="scientific">Mycena maculata</name>
    <dbReference type="NCBI Taxonomy" id="230809"/>
    <lineage>
        <taxon>Eukaryota</taxon>
        <taxon>Fungi</taxon>
        <taxon>Dikarya</taxon>
        <taxon>Basidiomycota</taxon>
        <taxon>Agaricomycotina</taxon>
        <taxon>Agaricomycetes</taxon>
        <taxon>Agaricomycetidae</taxon>
        <taxon>Agaricales</taxon>
        <taxon>Marasmiineae</taxon>
        <taxon>Mycenaceae</taxon>
        <taxon>Mycena</taxon>
    </lineage>
</organism>
<dbReference type="SUPFAM" id="SSF56112">
    <property type="entry name" value="Protein kinase-like (PK-like)"/>
    <property type="match status" value="1"/>
</dbReference>
<dbReference type="Proteomes" id="UP001215280">
    <property type="component" value="Unassembled WGS sequence"/>
</dbReference>
<dbReference type="GO" id="GO:0005524">
    <property type="term" value="F:ATP binding"/>
    <property type="evidence" value="ECO:0007669"/>
    <property type="project" value="InterPro"/>
</dbReference>
<feature type="domain" description="Protein kinase" evidence="1">
    <location>
        <begin position="1"/>
        <end position="289"/>
    </location>
</feature>
<dbReference type="InterPro" id="IPR001245">
    <property type="entry name" value="Ser-Thr/Tyr_kinase_cat_dom"/>
</dbReference>
<dbReference type="EMBL" id="JARJLG010000102">
    <property type="protein sequence ID" value="KAJ7745570.1"/>
    <property type="molecule type" value="Genomic_DNA"/>
</dbReference>
<dbReference type="InterPro" id="IPR051681">
    <property type="entry name" value="Ser/Thr_Kinases-Pseudokinases"/>
</dbReference>
<proteinExistence type="predicted"/>
<reference evidence="2" key="1">
    <citation type="submission" date="2023-03" db="EMBL/GenBank/DDBJ databases">
        <title>Massive genome expansion in bonnet fungi (Mycena s.s.) driven by repeated elements and novel gene families across ecological guilds.</title>
        <authorList>
            <consortium name="Lawrence Berkeley National Laboratory"/>
            <person name="Harder C.B."/>
            <person name="Miyauchi S."/>
            <person name="Viragh M."/>
            <person name="Kuo A."/>
            <person name="Thoen E."/>
            <person name="Andreopoulos B."/>
            <person name="Lu D."/>
            <person name="Skrede I."/>
            <person name="Drula E."/>
            <person name="Henrissat B."/>
            <person name="Morin E."/>
            <person name="Kohler A."/>
            <person name="Barry K."/>
            <person name="LaButti K."/>
            <person name="Morin E."/>
            <person name="Salamov A."/>
            <person name="Lipzen A."/>
            <person name="Mereny Z."/>
            <person name="Hegedus B."/>
            <person name="Baldrian P."/>
            <person name="Stursova M."/>
            <person name="Weitz H."/>
            <person name="Taylor A."/>
            <person name="Grigoriev I.V."/>
            <person name="Nagy L.G."/>
            <person name="Martin F."/>
            <person name="Kauserud H."/>
        </authorList>
    </citation>
    <scope>NUCLEOTIDE SEQUENCE</scope>
    <source>
        <strain evidence="2">CBHHK188m</strain>
    </source>
</reference>
<dbReference type="Gene3D" id="1.10.510.10">
    <property type="entry name" value="Transferase(Phosphotransferase) domain 1"/>
    <property type="match status" value="1"/>
</dbReference>
<accession>A0AAD7IMZ8</accession>
<protein>
    <submittedName>
        <fullName evidence="2">Kinase-like domain-containing protein</fullName>
    </submittedName>
</protein>
<evidence type="ECO:0000313" key="2">
    <source>
        <dbReference type="EMBL" id="KAJ7745570.1"/>
    </source>
</evidence>
<dbReference type="InterPro" id="IPR011009">
    <property type="entry name" value="Kinase-like_dom_sf"/>
</dbReference>
<keyword evidence="2" id="KW-0808">Transferase</keyword>
<evidence type="ECO:0000313" key="3">
    <source>
        <dbReference type="Proteomes" id="UP001215280"/>
    </source>
</evidence>